<comment type="caution">
    <text evidence="2">The sequence shown here is derived from an EMBL/GenBank/DDBJ whole genome shotgun (WGS) entry which is preliminary data.</text>
</comment>
<feature type="region of interest" description="Disordered" evidence="1">
    <location>
        <begin position="140"/>
        <end position="164"/>
    </location>
</feature>
<name>A0ABR0KZK5_9PEZI</name>
<organism evidence="2 3">
    <name type="scientific">Rachicladosporium monterosium</name>
    <dbReference type="NCBI Taxonomy" id="1507873"/>
    <lineage>
        <taxon>Eukaryota</taxon>
        <taxon>Fungi</taxon>
        <taxon>Dikarya</taxon>
        <taxon>Ascomycota</taxon>
        <taxon>Pezizomycotina</taxon>
        <taxon>Dothideomycetes</taxon>
        <taxon>Dothideomycetidae</taxon>
        <taxon>Cladosporiales</taxon>
        <taxon>Cladosporiaceae</taxon>
        <taxon>Rachicladosporium</taxon>
    </lineage>
</organism>
<proteinExistence type="predicted"/>
<feature type="non-terminal residue" evidence="2">
    <location>
        <position position="300"/>
    </location>
</feature>
<sequence>MLETAELDVVEEAEELCTVVEANGRLLVVVADAFEADSTLVDVDADAVEVESTLLLPGTGVELEADVGTGSGTTGEPPAHEPLYAAKEPLTVFFPETELNSVQDSSTLIATQPAVVSQRAWQLNIEATVACRLRNRKTLSMSVHSRRSTESRSKRGRHSGSSSRLVGVGTADVMLTVVLDAEVEVEGTDTVDEVMETSTDGEEVVALTEEDEVGISTDEDEVEGSTGEDELRTIMEDDAEELKVVTGTEDGVDVTEIVELVVLALALVDRTIVEETDELVVLLLVTLTVVVLIEEDEADV</sequence>
<dbReference type="EMBL" id="JAVRRR010000640">
    <property type="protein sequence ID" value="KAK5141144.1"/>
    <property type="molecule type" value="Genomic_DNA"/>
</dbReference>
<evidence type="ECO:0000256" key="1">
    <source>
        <dbReference type="SAM" id="MobiDB-lite"/>
    </source>
</evidence>
<dbReference type="Proteomes" id="UP001308179">
    <property type="component" value="Unassembled WGS sequence"/>
</dbReference>
<gene>
    <name evidence="2" type="ORF">LTR32_006227</name>
</gene>
<accession>A0ABR0KZK5</accession>
<evidence type="ECO:0000313" key="2">
    <source>
        <dbReference type="EMBL" id="KAK5141144.1"/>
    </source>
</evidence>
<keyword evidence="3" id="KW-1185">Reference proteome</keyword>
<evidence type="ECO:0000313" key="3">
    <source>
        <dbReference type="Proteomes" id="UP001308179"/>
    </source>
</evidence>
<reference evidence="2 3" key="1">
    <citation type="submission" date="2023-08" db="EMBL/GenBank/DDBJ databases">
        <title>Black Yeasts Isolated from many extreme environments.</title>
        <authorList>
            <person name="Coleine C."/>
            <person name="Stajich J.E."/>
            <person name="Selbmann L."/>
        </authorList>
    </citation>
    <scope>NUCLEOTIDE SEQUENCE [LARGE SCALE GENOMIC DNA]</scope>
    <source>
        <strain evidence="2 3">CCFEE 5386</strain>
    </source>
</reference>
<protein>
    <submittedName>
        <fullName evidence="2">Uncharacterized protein</fullName>
    </submittedName>
</protein>